<dbReference type="RefSeq" id="XP_056759406.1">
    <property type="nucleotide sequence ID" value="XM_056914652.1"/>
</dbReference>
<reference evidence="5" key="1">
    <citation type="submission" date="2022-12" db="EMBL/GenBank/DDBJ databases">
        <authorList>
            <person name="Petersen C."/>
        </authorList>
    </citation>
    <scope>NUCLEOTIDE SEQUENCE</scope>
    <source>
        <strain evidence="5">IBT 16125</strain>
    </source>
</reference>
<evidence type="ECO:0000256" key="2">
    <source>
        <dbReference type="ARBA" id="ARBA00023163"/>
    </source>
</evidence>
<dbReference type="PANTHER" id="PTHR47424:SF5">
    <property type="entry name" value="ZN(II)2CYS6 TRANSCRIPTION FACTOR (EUROFUNG)"/>
    <property type="match status" value="1"/>
</dbReference>
<dbReference type="Pfam" id="PF04082">
    <property type="entry name" value="Fungal_trans"/>
    <property type="match status" value="1"/>
</dbReference>
<dbReference type="CDD" id="cd12148">
    <property type="entry name" value="fungal_TF_MHR"/>
    <property type="match status" value="1"/>
</dbReference>
<dbReference type="GO" id="GO:0008270">
    <property type="term" value="F:zinc ion binding"/>
    <property type="evidence" value="ECO:0007669"/>
    <property type="project" value="InterPro"/>
</dbReference>
<evidence type="ECO:0000256" key="1">
    <source>
        <dbReference type="ARBA" id="ARBA00023015"/>
    </source>
</evidence>
<dbReference type="PANTHER" id="PTHR47424">
    <property type="entry name" value="REGULATORY PROTEIN GAL4"/>
    <property type="match status" value="1"/>
</dbReference>
<comment type="caution">
    <text evidence="5">The sequence shown here is derived from an EMBL/GenBank/DDBJ whole genome shotgun (WGS) entry which is preliminary data.</text>
</comment>
<dbReference type="SMART" id="SM00906">
    <property type="entry name" value="Fungal_trans"/>
    <property type="match status" value="1"/>
</dbReference>
<keyword evidence="1" id="KW-0805">Transcription regulation</keyword>
<evidence type="ECO:0000313" key="5">
    <source>
        <dbReference type="EMBL" id="KAJ5432114.1"/>
    </source>
</evidence>
<dbReference type="EMBL" id="JAPVEA010000009">
    <property type="protein sequence ID" value="KAJ5432114.1"/>
    <property type="molecule type" value="Genomic_DNA"/>
</dbReference>
<accession>A0AAD6BUQ0</accession>
<sequence length="364" mass="41176">MAHPVMGTSLRMAAALGLYKDLTVSQETLSTSPNFELHRRVWWSIFCLDTWACMPLGRPPFGRMGQAATVQLPRGGLSNEMPDIILPFVESIGFCKVATKIQESLAISPLIPHAKLKFLNMLLLQWYDGIHPMFKGSDPSNYAVTVTRPIIRWRFQIQWMPLHRPVLLNYALSNILYEELTPEDSDAIKICRAMADELIKDVSKFSFMNSVVCANGAWYGFQAAMTPVLGPFIIEITTENSVSSRESWHLQVEMALDTLLRMQQWSLSALHFCDLLSRFLGASESHFHRSNECSHNYGGMMEDEVSIHTETEVRSTGYDHVVNGNSAARDIFWDLLSHTELSVPLELRHFGLENAIPSLSRLED</sequence>
<dbReference type="GO" id="GO:0005634">
    <property type="term" value="C:nucleus"/>
    <property type="evidence" value="ECO:0007669"/>
    <property type="project" value="TreeGrafter"/>
</dbReference>
<evidence type="ECO:0000259" key="4">
    <source>
        <dbReference type="SMART" id="SM00906"/>
    </source>
</evidence>
<feature type="domain" description="Xylanolytic transcriptional activator regulatory" evidence="4">
    <location>
        <begin position="2"/>
        <end position="79"/>
    </location>
</feature>
<keyword evidence="6" id="KW-1185">Reference proteome</keyword>
<dbReference type="AlphaFoldDB" id="A0AAD6BUQ0"/>
<dbReference type="InterPro" id="IPR051127">
    <property type="entry name" value="Fungal_SecMet_Regulators"/>
</dbReference>
<dbReference type="Proteomes" id="UP001213681">
    <property type="component" value="Unassembled WGS sequence"/>
</dbReference>
<organism evidence="5 6">
    <name type="scientific">Penicillium daleae</name>
    <dbReference type="NCBI Taxonomy" id="63821"/>
    <lineage>
        <taxon>Eukaryota</taxon>
        <taxon>Fungi</taxon>
        <taxon>Dikarya</taxon>
        <taxon>Ascomycota</taxon>
        <taxon>Pezizomycotina</taxon>
        <taxon>Eurotiomycetes</taxon>
        <taxon>Eurotiomycetidae</taxon>
        <taxon>Eurotiales</taxon>
        <taxon>Aspergillaceae</taxon>
        <taxon>Penicillium</taxon>
    </lineage>
</organism>
<dbReference type="GO" id="GO:0000435">
    <property type="term" value="P:positive regulation of transcription from RNA polymerase II promoter by galactose"/>
    <property type="evidence" value="ECO:0007669"/>
    <property type="project" value="TreeGrafter"/>
</dbReference>
<dbReference type="GO" id="GO:0006351">
    <property type="term" value="P:DNA-templated transcription"/>
    <property type="evidence" value="ECO:0007669"/>
    <property type="project" value="InterPro"/>
</dbReference>
<keyword evidence="3" id="KW-0539">Nucleus</keyword>
<protein>
    <recommendedName>
        <fullName evidence="4">Xylanolytic transcriptional activator regulatory domain-containing protein</fullName>
    </recommendedName>
</protein>
<reference evidence="5" key="2">
    <citation type="journal article" date="2023" name="IMA Fungus">
        <title>Comparative genomic study of the Penicillium genus elucidates a diverse pangenome and 15 lateral gene transfer events.</title>
        <authorList>
            <person name="Petersen C."/>
            <person name="Sorensen T."/>
            <person name="Nielsen M.R."/>
            <person name="Sondergaard T.E."/>
            <person name="Sorensen J.L."/>
            <person name="Fitzpatrick D.A."/>
            <person name="Frisvad J.C."/>
            <person name="Nielsen K.L."/>
        </authorList>
    </citation>
    <scope>NUCLEOTIDE SEQUENCE</scope>
    <source>
        <strain evidence="5">IBT 16125</strain>
    </source>
</reference>
<dbReference type="GeneID" id="81604895"/>
<dbReference type="InterPro" id="IPR007219">
    <property type="entry name" value="XnlR_reg_dom"/>
</dbReference>
<evidence type="ECO:0000313" key="6">
    <source>
        <dbReference type="Proteomes" id="UP001213681"/>
    </source>
</evidence>
<dbReference type="GO" id="GO:0000978">
    <property type="term" value="F:RNA polymerase II cis-regulatory region sequence-specific DNA binding"/>
    <property type="evidence" value="ECO:0007669"/>
    <property type="project" value="TreeGrafter"/>
</dbReference>
<name>A0AAD6BUQ0_9EURO</name>
<keyword evidence="2" id="KW-0804">Transcription</keyword>
<gene>
    <name evidence="5" type="ORF">N7458_011270</name>
</gene>
<proteinExistence type="predicted"/>
<evidence type="ECO:0000256" key="3">
    <source>
        <dbReference type="ARBA" id="ARBA00023242"/>
    </source>
</evidence>
<dbReference type="GO" id="GO:0000981">
    <property type="term" value="F:DNA-binding transcription factor activity, RNA polymerase II-specific"/>
    <property type="evidence" value="ECO:0007669"/>
    <property type="project" value="TreeGrafter"/>
</dbReference>